<evidence type="ECO:0000313" key="2">
    <source>
        <dbReference type="Proteomes" id="UP001596457"/>
    </source>
</evidence>
<dbReference type="EMBL" id="JBHTBZ010000069">
    <property type="protein sequence ID" value="MFC7462616.1"/>
    <property type="molecule type" value="Genomic_DNA"/>
</dbReference>
<sequence>MAINTTPKEKAAGGLHTTTATAINDLDFPTAERNDKAFSTLRAGYALKGHTLHRTDPADGPVTYWAERWGLVRYLPTLHDAALFLAQIGGRL</sequence>
<evidence type="ECO:0000313" key="1">
    <source>
        <dbReference type="EMBL" id="MFC7462616.1"/>
    </source>
</evidence>
<gene>
    <name evidence="1" type="ORF">ACFQU0_19525</name>
</gene>
<dbReference type="RefSeq" id="WP_382203569.1">
    <property type="nucleotide sequence ID" value="NZ_JBHTBZ010000069.1"/>
</dbReference>
<organism evidence="1 2">
    <name type="scientific">Hydrogenophaga defluvii</name>
    <dbReference type="NCBI Taxonomy" id="249410"/>
    <lineage>
        <taxon>Bacteria</taxon>
        <taxon>Pseudomonadati</taxon>
        <taxon>Pseudomonadota</taxon>
        <taxon>Betaproteobacteria</taxon>
        <taxon>Burkholderiales</taxon>
        <taxon>Comamonadaceae</taxon>
        <taxon>Hydrogenophaga</taxon>
    </lineage>
</organism>
<name>A0ABW2SGY6_9BURK</name>
<keyword evidence="2" id="KW-1185">Reference proteome</keyword>
<dbReference type="Proteomes" id="UP001596457">
    <property type="component" value="Unassembled WGS sequence"/>
</dbReference>
<protein>
    <submittedName>
        <fullName evidence="1">Uncharacterized protein</fullName>
    </submittedName>
</protein>
<proteinExistence type="predicted"/>
<reference evidence="2" key="1">
    <citation type="journal article" date="2019" name="Int. J. Syst. Evol. Microbiol.">
        <title>The Global Catalogue of Microorganisms (GCM) 10K type strain sequencing project: providing services to taxonomists for standard genome sequencing and annotation.</title>
        <authorList>
            <consortium name="The Broad Institute Genomics Platform"/>
            <consortium name="The Broad Institute Genome Sequencing Center for Infectious Disease"/>
            <person name="Wu L."/>
            <person name="Ma J."/>
        </authorList>
    </citation>
    <scope>NUCLEOTIDE SEQUENCE [LARGE SCALE GENOMIC DNA]</scope>
    <source>
        <strain evidence="2">CCUG 53903</strain>
    </source>
</reference>
<comment type="caution">
    <text evidence="1">The sequence shown here is derived from an EMBL/GenBank/DDBJ whole genome shotgun (WGS) entry which is preliminary data.</text>
</comment>
<accession>A0ABW2SGY6</accession>